<proteinExistence type="inferred from homology"/>
<comment type="caution">
    <text evidence="4">The sequence shown here is derived from an EMBL/GenBank/DDBJ whole genome shotgun (WGS) entry which is preliminary data.</text>
</comment>
<dbReference type="Pfam" id="PF04461">
    <property type="entry name" value="YajQ"/>
    <property type="match status" value="1"/>
</dbReference>
<evidence type="ECO:0000313" key="4">
    <source>
        <dbReference type="EMBL" id="MFC4766373.1"/>
    </source>
</evidence>
<evidence type="ECO:0000313" key="5">
    <source>
        <dbReference type="Proteomes" id="UP001596002"/>
    </source>
</evidence>
<reference evidence="5" key="1">
    <citation type="journal article" date="2019" name="Int. J. Syst. Evol. Microbiol.">
        <title>The Global Catalogue of Microorganisms (GCM) 10K type strain sequencing project: providing services to taxonomists for standard genome sequencing and annotation.</title>
        <authorList>
            <consortium name="The Broad Institute Genomics Platform"/>
            <consortium name="The Broad Institute Genome Sequencing Center for Infectious Disease"/>
            <person name="Wu L."/>
            <person name="Ma J."/>
        </authorList>
    </citation>
    <scope>NUCLEOTIDE SEQUENCE [LARGE SCALE GENOMIC DNA]</scope>
    <source>
        <strain evidence="5">WYCCWR 12678</strain>
    </source>
</reference>
<comment type="similarity">
    <text evidence="2 3">Belongs to the YajQ family.</text>
</comment>
<dbReference type="EMBL" id="JBHSHC010000016">
    <property type="protein sequence ID" value="MFC4766373.1"/>
    <property type="molecule type" value="Genomic_DNA"/>
</dbReference>
<dbReference type="Proteomes" id="UP001596002">
    <property type="component" value="Unassembled WGS sequence"/>
</dbReference>
<dbReference type="SUPFAM" id="SSF89963">
    <property type="entry name" value="YajQ-like"/>
    <property type="match status" value="2"/>
</dbReference>
<organism evidence="4 5">
    <name type="scientific">Effusibacillus consociatus</name>
    <dbReference type="NCBI Taxonomy" id="1117041"/>
    <lineage>
        <taxon>Bacteria</taxon>
        <taxon>Bacillati</taxon>
        <taxon>Bacillota</taxon>
        <taxon>Bacilli</taxon>
        <taxon>Bacillales</taxon>
        <taxon>Alicyclobacillaceae</taxon>
        <taxon>Effusibacillus</taxon>
    </lineage>
</organism>
<dbReference type="Gene3D" id="3.30.70.860">
    <property type="match status" value="1"/>
</dbReference>
<dbReference type="InterPro" id="IPR035570">
    <property type="entry name" value="UPF0234_N"/>
</dbReference>
<accession>A0ABV9PXJ2</accession>
<dbReference type="Gene3D" id="3.30.70.990">
    <property type="entry name" value="YajQ-like, domain 2"/>
    <property type="match status" value="1"/>
</dbReference>
<evidence type="ECO:0000256" key="1">
    <source>
        <dbReference type="ARBA" id="ARBA00022741"/>
    </source>
</evidence>
<evidence type="ECO:0000256" key="3">
    <source>
        <dbReference type="HAMAP-Rule" id="MF_00632"/>
    </source>
</evidence>
<dbReference type="HAMAP" id="MF_00632">
    <property type="entry name" value="UPF0234"/>
    <property type="match status" value="1"/>
</dbReference>
<dbReference type="NCBIfam" id="NF003819">
    <property type="entry name" value="PRK05412.1"/>
    <property type="match status" value="1"/>
</dbReference>
<keyword evidence="1 3" id="KW-0547">Nucleotide-binding</keyword>
<sequence>MAKDASFDIVSKVDLQEVRNAVNQAIKELESRFDFKGSKSSIELKDEEIVLIGDDEYKLGAVNDILQTKLIKREISPKSLQYGKIEPASGGTVRQVVKLVQGIDQDNAKKIVKLIKDSKIKVQAAIQGDQVRVSGKNRDDLQMVIQLLKKEDLPIDLQFTNYRS</sequence>
<protein>
    <recommendedName>
        <fullName evidence="3">Nucleotide-binding protein ACFO8Q_03045</fullName>
    </recommendedName>
</protein>
<dbReference type="PANTHER" id="PTHR30476">
    <property type="entry name" value="UPF0234 PROTEIN YAJQ"/>
    <property type="match status" value="1"/>
</dbReference>
<comment type="function">
    <text evidence="3">Nucleotide-binding protein.</text>
</comment>
<dbReference type="InterPro" id="IPR036183">
    <property type="entry name" value="YajQ-like_sf"/>
</dbReference>
<dbReference type="InterPro" id="IPR007551">
    <property type="entry name" value="YajQ/Smlt4090-like"/>
</dbReference>
<gene>
    <name evidence="4" type="ORF">ACFO8Q_03045</name>
</gene>
<keyword evidence="5" id="KW-1185">Reference proteome</keyword>
<name>A0ABV9PXJ2_9BACL</name>
<evidence type="ECO:0000256" key="2">
    <source>
        <dbReference type="ARBA" id="ARBA00093450"/>
    </source>
</evidence>
<dbReference type="InterPro" id="IPR035571">
    <property type="entry name" value="UPF0234-like_C"/>
</dbReference>
<dbReference type="RefSeq" id="WP_380024210.1">
    <property type="nucleotide sequence ID" value="NZ_JBHSHC010000016.1"/>
</dbReference>
<dbReference type="PANTHER" id="PTHR30476:SF0">
    <property type="entry name" value="UPF0234 PROTEIN YAJQ"/>
    <property type="match status" value="1"/>
</dbReference>
<dbReference type="CDD" id="cd11740">
    <property type="entry name" value="YajQ_like"/>
    <property type="match status" value="1"/>
</dbReference>